<dbReference type="Gene3D" id="3.20.80.10">
    <property type="entry name" value="Regulatory factor, effector binding domain"/>
    <property type="match status" value="1"/>
</dbReference>
<accession>A0A4S5EA80</accession>
<organism evidence="1 2">
    <name type="scientific">Arthrobacter echini</name>
    <dbReference type="NCBI Taxonomy" id="1529066"/>
    <lineage>
        <taxon>Bacteria</taxon>
        <taxon>Bacillati</taxon>
        <taxon>Actinomycetota</taxon>
        <taxon>Actinomycetes</taxon>
        <taxon>Micrococcales</taxon>
        <taxon>Micrococcaceae</taxon>
        <taxon>Arthrobacter</taxon>
    </lineage>
</organism>
<proteinExistence type="predicted"/>
<protein>
    <submittedName>
        <fullName evidence="1">GyrI-like domain-containing protein</fullName>
    </submittedName>
</protein>
<dbReference type="EMBL" id="SSWH01000001">
    <property type="protein sequence ID" value="THJ68500.1"/>
    <property type="molecule type" value="Genomic_DNA"/>
</dbReference>
<dbReference type="InterPro" id="IPR011256">
    <property type="entry name" value="Reg_factor_effector_dom_sf"/>
</dbReference>
<gene>
    <name evidence="1" type="ORF">E8P82_00865</name>
</gene>
<dbReference type="OrthoDB" id="3685824at2"/>
<comment type="caution">
    <text evidence="1">The sequence shown here is derived from an EMBL/GenBank/DDBJ whole genome shotgun (WGS) entry which is preliminary data.</text>
</comment>
<dbReference type="RefSeq" id="WP_136452602.1">
    <property type="nucleotide sequence ID" value="NZ_SSWH01000001.1"/>
</dbReference>
<reference evidence="1 2" key="1">
    <citation type="submission" date="2019-04" db="EMBL/GenBank/DDBJ databases">
        <authorList>
            <person name="Liu Q."/>
            <person name="Xin Y.-H."/>
        </authorList>
    </citation>
    <scope>NUCLEOTIDE SEQUENCE [LARGE SCALE GENOMIC DNA]</scope>
    <source>
        <strain evidence="1 2">AM23</strain>
    </source>
</reference>
<evidence type="ECO:0000313" key="1">
    <source>
        <dbReference type="EMBL" id="THJ68500.1"/>
    </source>
</evidence>
<dbReference type="AlphaFoldDB" id="A0A4S5EA80"/>
<name>A0A4S5EA80_9MICC</name>
<keyword evidence="2" id="KW-1185">Reference proteome</keyword>
<evidence type="ECO:0000313" key="2">
    <source>
        <dbReference type="Proteomes" id="UP000305233"/>
    </source>
</evidence>
<sequence length="147" mass="16564">MSQEATNHGLGVIDRVTRADTPALSRDVPFELSAIQAAWPEFENAFDSLQGRRMMGLVFNDDDRYRMSSVRVARDEGNPLRLDETVIPGGDYLRLRLRGEPSVVYGQLAQAFEVLFENADQDPGRPHIEYYRRAGEVDCLVPVHAQS</sequence>
<dbReference type="Proteomes" id="UP000305233">
    <property type="component" value="Unassembled WGS sequence"/>
</dbReference>